<comment type="caution">
    <text evidence="1">The sequence shown here is derived from an EMBL/GenBank/DDBJ whole genome shotgun (WGS) entry which is preliminary data.</text>
</comment>
<organism evidence="1 2">
    <name type="scientific">Polarella glacialis</name>
    <name type="common">Dinoflagellate</name>
    <dbReference type="NCBI Taxonomy" id="89957"/>
    <lineage>
        <taxon>Eukaryota</taxon>
        <taxon>Sar</taxon>
        <taxon>Alveolata</taxon>
        <taxon>Dinophyceae</taxon>
        <taxon>Suessiales</taxon>
        <taxon>Suessiaceae</taxon>
        <taxon>Polarella</taxon>
    </lineage>
</organism>
<sequence length="143" mass="15441">MRIAKLKLFQAAYRSKPGFLCKLLHGSVKINPQINLDSLCQDFGLCLTVVWMRGVVQKRGAACSDVDVVIKADGSVRTWGDEGFSGKGVLIAGRFPEGVVQVVSTSVSFEAIKSDGYVMNWGDDGFGGNSSLVADRFQDASFK</sequence>
<reference evidence="1" key="1">
    <citation type="submission" date="2021-02" db="EMBL/GenBank/DDBJ databases">
        <authorList>
            <person name="Dougan E. K."/>
            <person name="Rhodes N."/>
            <person name="Thang M."/>
            <person name="Chan C."/>
        </authorList>
    </citation>
    <scope>NUCLEOTIDE SEQUENCE</scope>
</reference>
<protein>
    <submittedName>
        <fullName evidence="1">Uncharacterized protein</fullName>
    </submittedName>
</protein>
<dbReference type="SUPFAM" id="SSF50985">
    <property type="entry name" value="RCC1/BLIP-II"/>
    <property type="match status" value="1"/>
</dbReference>
<evidence type="ECO:0000313" key="1">
    <source>
        <dbReference type="EMBL" id="CAE8589993.1"/>
    </source>
</evidence>
<dbReference type="EMBL" id="CAJNNV010004009">
    <property type="protein sequence ID" value="CAE8589993.1"/>
    <property type="molecule type" value="Genomic_DNA"/>
</dbReference>
<dbReference type="Proteomes" id="UP000654075">
    <property type="component" value="Unassembled WGS sequence"/>
</dbReference>
<gene>
    <name evidence="1" type="ORF">PGLA1383_LOCUS8720</name>
</gene>
<accession>A0A813DPZ1</accession>
<name>A0A813DPZ1_POLGL</name>
<dbReference type="Gene3D" id="2.130.10.30">
    <property type="entry name" value="Regulator of chromosome condensation 1/beta-lactamase-inhibitor protein II"/>
    <property type="match status" value="1"/>
</dbReference>
<proteinExistence type="predicted"/>
<dbReference type="AlphaFoldDB" id="A0A813DPZ1"/>
<dbReference type="InterPro" id="IPR009091">
    <property type="entry name" value="RCC1/BLIP-II"/>
</dbReference>
<keyword evidence="2" id="KW-1185">Reference proteome</keyword>
<evidence type="ECO:0000313" key="2">
    <source>
        <dbReference type="Proteomes" id="UP000654075"/>
    </source>
</evidence>